<dbReference type="InterPro" id="IPR010472">
    <property type="entry name" value="FH3_dom"/>
</dbReference>
<dbReference type="Proteomes" id="UP000887566">
    <property type="component" value="Unplaced"/>
</dbReference>
<dbReference type="PANTHER" id="PTHR45691:SF6">
    <property type="entry name" value="PROTEIN DIAPHANOUS"/>
    <property type="match status" value="1"/>
</dbReference>
<sequence length="314" mass="35479">ILSLEILSGLCLMPDGHKKILQAISDASEALGERTRFQRITEDLWRPYRNEREAVRVKTTVMSLINALLKSGPAEHSLEFRLHLRYELLMLGMQEIVDRLRADFDNPTLNDHLDLFDMMRQEDEQEMTASLDSGASSPIDYENPAAMADVLTHRLADSVALPHLISLLQHLLMVPGGQKHLHLWRLFDMVLQQLSLQSSMGMVADSYEPVVNVDMEEILSRLHTQNEFEKLEKSYLKLQADFDAERTRVLELERRLNELREKGVNIPPSEGTNTNSAPPTSRLPPVCPPQLVPPPPPPPPSNALRSASWNSTDG</sequence>
<dbReference type="Pfam" id="PF06367">
    <property type="entry name" value="Drf_FH3"/>
    <property type="match status" value="1"/>
</dbReference>
<proteinExistence type="predicted"/>
<dbReference type="GO" id="GO:0030041">
    <property type="term" value="P:actin filament polymerization"/>
    <property type="evidence" value="ECO:0007669"/>
    <property type="project" value="TreeGrafter"/>
</dbReference>
<feature type="region of interest" description="Disordered" evidence="1">
    <location>
        <begin position="261"/>
        <end position="314"/>
    </location>
</feature>
<dbReference type="Gene3D" id="1.25.10.10">
    <property type="entry name" value="Leucine-rich Repeat Variant"/>
    <property type="match status" value="1"/>
</dbReference>
<dbReference type="SUPFAM" id="SSF48371">
    <property type="entry name" value="ARM repeat"/>
    <property type="match status" value="1"/>
</dbReference>
<reference evidence="4" key="1">
    <citation type="submission" date="2022-11" db="UniProtKB">
        <authorList>
            <consortium name="WormBaseParasite"/>
        </authorList>
    </citation>
    <scope>IDENTIFICATION</scope>
</reference>
<feature type="compositionally biased region" description="Polar residues" evidence="1">
    <location>
        <begin position="303"/>
        <end position="314"/>
    </location>
</feature>
<protein>
    <submittedName>
        <fullName evidence="4">GBD/FH3 domain-containing protein</fullName>
    </submittedName>
</protein>
<evidence type="ECO:0000313" key="3">
    <source>
        <dbReference type="Proteomes" id="UP000887566"/>
    </source>
</evidence>
<feature type="domain" description="GBD/FH3" evidence="2">
    <location>
        <begin position="1"/>
        <end position="202"/>
    </location>
</feature>
<dbReference type="WBParaSite" id="PSAMB.scaffold13891size2079.g35739.t1">
    <property type="protein sequence ID" value="PSAMB.scaffold13891size2079.g35739.t1"/>
    <property type="gene ID" value="PSAMB.scaffold13891size2079.g35739"/>
</dbReference>
<name>A0A914UZA2_9BILA</name>
<dbReference type="InterPro" id="IPR016024">
    <property type="entry name" value="ARM-type_fold"/>
</dbReference>
<keyword evidence="3" id="KW-1185">Reference proteome</keyword>
<dbReference type="AlphaFoldDB" id="A0A914UZA2"/>
<dbReference type="Gene3D" id="1.10.238.150">
    <property type="entry name" value="Formin, FH3 diaphanous domain"/>
    <property type="match status" value="1"/>
</dbReference>
<evidence type="ECO:0000256" key="1">
    <source>
        <dbReference type="SAM" id="MobiDB-lite"/>
    </source>
</evidence>
<evidence type="ECO:0000259" key="2">
    <source>
        <dbReference type="PROSITE" id="PS51232"/>
    </source>
</evidence>
<dbReference type="InterPro" id="IPR014768">
    <property type="entry name" value="GBD/FH3_dom"/>
</dbReference>
<organism evidence="3 4">
    <name type="scientific">Plectus sambesii</name>
    <dbReference type="NCBI Taxonomy" id="2011161"/>
    <lineage>
        <taxon>Eukaryota</taxon>
        <taxon>Metazoa</taxon>
        <taxon>Ecdysozoa</taxon>
        <taxon>Nematoda</taxon>
        <taxon>Chromadorea</taxon>
        <taxon>Plectida</taxon>
        <taxon>Plectina</taxon>
        <taxon>Plectoidea</taxon>
        <taxon>Plectidae</taxon>
        <taxon>Plectus</taxon>
    </lineage>
</organism>
<evidence type="ECO:0000313" key="4">
    <source>
        <dbReference type="WBParaSite" id="PSAMB.scaffold13891size2079.g35739.t1"/>
    </source>
</evidence>
<dbReference type="InterPro" id="IPR051412">
    <property type="entry name" value="Formin_Homology_Diaphanous_sf"/>
</dbReference>
<feature type="compositionally biased region" description="Polar residues" evidence="1">
    <location>
        <begin position="270"/>
        <end position="279"/>
    </location>
</feature>
<dbReference type="PROSITE" id="PS51232">
    <property type="entry name" value="GBD_FH3"/>
    <property type="match status" value="1"/>
</dbReference>
<feature type="compositionally biased region" description="Pro residues" evidence="1">
    <location>
        <begin position="281"/>
        <end position="301"/>
    </location>
</feature>
<dbReference type="GO" id="GO:0003779">
    <property type="term" value="F:actin binding"/>
    <property type="evidence" value="ECO:0007669"/>
    <property type="project" value="InterPro"/>
</dbReference>
<dbReference type="GO" id="GO:0005884">
    <property type="term" value="C:actin filament"/>
    <property type="evidence" value="ECO:0007669"/>
    <property type="project" value="TreeGrafter"/>
</dbReference>
<dbReference type="InterPro" id="IPR011989">
    <property type="entry name" value="ARM-like"/>
</dbReference>
<dbReference type="PANTHER" id="PTHR45691">
    <property type="entry name" value="PROTEIN DIAPHANOUS"/>
    <property type="match status" value="1"/>
</dbReference>
<dbReference type="SMART" id="SM01139">
    <property type="entry name" value="Drf_FH3"/>
    <property type="match status" value="1"/>
</dbReference>
<accession>A0A914UZA2</accession>